<evidence type="ECO:0000313" key="5">
    <source>
        <dbReference type="Proteomes" id="UP001177023"/>
    </source>
</evidence>
<dbReference type="AlphaFoldDB" id="A0AA36CX61"/>
<keyword evidence="5" id="KW-1185">Reference proteome</keyword>
<comment type="caution">
    <text evidence="4">The sequence shown here is derived from an EMBL/GenBank/DDBJ whole genome shotgun (WGS) entry which is preliminary data.</text>
</comment>
<accession>A0AA36CX61</accession>
<dbReference type="GO" id="GO:0030297">
    <property type="term" value="F:transmembrane receptor protein tyrosine kinase activator activity"/>
    <property type="evidence" value="ECO:0007669"/>
    <property type="project" value="TreeGrafter"/>
</dbReference>
<dbReference type="GO" id="GO:0043410">
    <property type="term" value="P:positive regulation of MAPK cascade"/>
    <property type="evidence" value="ECO:0007669"/>
    <property type="project" value="TreeGrafter"/>
</dbReference>
<keyword evidence="2" id="KW-0732">Signal</keyword>
<evidence type="ECO:0000256" key="2">
    <source>
        <dbReference type="SAM" id="SignalP"/>
    </source>
</evidence>
<keyword evidence="1" id="KW-1015">Disulfide bond</keyword>
<sequence length="138" mass="15549">MFGVPLYATLLCLSAFAVMDARNHHHTGHAHGDAGKQNVSVLQYRPKVCTEVRHPGDKWHFCPKPRTEDGSDWPCIRASDLCNGLKDCPEGLDEDPQACFFHQLAVSQVQDIHHAAYNDLKTLKKQQAKPARNEFDEE</sequence>
<feature type="non-terminal residue" evidence="4">
    <location>
        <position position="138"/>
    </location>
</feature>
<dbReference type="PANTHER" id="PTHR21105">
    <property type="entry name" value="GH16255P"/>
    <property type="match status" value="1"/>
</dbReference>
<dbReference type="Gene3D" id="2.40.128.620">
    <property type="match status" value="1"/>
</dbReference>
<dbReference type="InterPro" id="IPR036055">
    <property type="entry name" value="LDL_receptor-like_sf"/>
</dbReference>
<dbReference type="EMBL" id="CATQJA010002641">
    <property type="protein sequence ID" value="CAJ0575856.1"/>
    <property type="molecule type" value="Genomic_DNA"/>
</dbReference>
<organism evidence="4 5">
    <name type="scientific">Mesorhabditis spiculigera</name>
    <dbReference type="NCBI Taxonomy" id="96644"/>
    <lineage>
        <taxon>Eukaryota</taxon>
        <taxon>Metazoa</taxon>
        <taxon>Ecdysozoa</taxon>
        <taxon>Nematoda</taxon>
        <taxon>Chromadorea</taxon>
        <taxon>Rhabditida</taxon>
        <taxon>Rhabditina</taxon>
        <taxon>Rhabditomorpha</taxon>
        <taxon>Rhabditoidea</taxon>
        <taxon>Rhabditidae</taxon>
        <taxon>Mesorhabditinae</taxon>
        <taxon>Mesorhabditis</taxon>
    </lineage>
</organism>
<reference evidence="4" key="1">
    <citation type="submission" date="2023-06" db="EMBL/GenBank/DDBJ databases">
        <authorList>
            <person name="Delattre M."/>
        </authorList>
    </citation>
    <scope>NUCLEOTIDE SEQUENCE</scope>
    <source>
        <strain evidence="4">AF72</strain>
    </source>
</reference>
<protein>
    <submittedName>
        <fullName evidence="4">Uncharacterized protein</fullName>
    </submittedName>
</protein>
<feature type="chain" id="PRO_5041588892" evidence="2">
    <location>
        <begin position="22"/>
        <end position="138"/>
    </location>
</feature>
<evidence type="ECO:0000256" key="1">
    <source>
        <dbReference type="ARBA" id="ARBA00023157"/>
    </source>
</evidence>
<evidence type="ECO:0000313" key="4">
    <source>
        <dbReference type="EMBL" id="CAJ0575856.1"/>
    </source>
</evidence>
<evidence type="ECO:0000313" key="3">
    <source>
        <dbReference type="EMBL" id="CAJ0565585.1"/>
    </source>
</evidence>
<feature type="signal peptide" evidence="2">
    <location>
        <begin position="1"/>
        <end position="21"/>
    </location>
</feature>
<dbReference type="EMBL" id="CATQJA010001066">
    <property type="protein sequence ID" value="CAJ0565585.1"/>
    <property type="molecule type" value="Genomic_DNA"/>
</dbReference>
<proteinExistence type="predicted"/>
<dbReference type="PANTHER" id="PTHR21105:SF0">
    <property type="entry name" value="GH16255P"/>
    <property type="match status" value="1"/>
</dbReference>
<dbReference type="Proteomes" id="UP001177023">
    <property type="component" value="Unassembled WGS sequence"/>
</dbReference>
<name>A0AA36CX61_9BILA</name>
<dbReference type="SUPFAM" id="SSF57424">
    <property type="entry name" value="LDL receptor-like module"/>
    <property type="match status" value="1"/>
</dbReference>
<gene>
    <name evidence="4" type="ORF">MSPICULIGERA_LOCUS14159</name>
    <name evidence="3" type="ORF">MSPICULIGERA_LOCUS4219</name>
</gene>
<dbReference type="GO" id="GO:0043195">
    <property type="term" value="C:terminal bouton"/>
    <property type="evidence" value="ECO:0007669"/>
    <property type="project" value="TreeGrafter"/>
</dbReference>